<proteinExistence type="predicted"/>
<keyword evidence="2" id="KW-1185">Reference proteome</keyword>
<dbReference type="Proteomes" id="UP001499878">
    <property type="component" value="Unassembled WGS sequence"/>
</dbReference>
<reference evidence="2" key="1">
    <citation type="journal article" date="2019" name="Int. J. Syst. Evol. Microbiol.">
        <title>The Global Catalogue of Microorganisms (GCM) 10K type strain sequencing project: providing services to taxonomists for standard genome sequencing and annotation.</title>
        <authorList>
            <consortium name="The Broad Institute Genomics Platform"/>
            <consortium name="The Broad Institute Genome Sequencing Center for Infectious Disease"/>
            <person name="Wu L."/>
            <person name="Ma J."/>
        </authorList>
    </citation>
    <scope>NUCLEOTIDE SEQUENCE [LARGE SCALE GENOMIC DNA]</scope>
    <source>
        <strain evidence="2">JCM 18306</strain>
    </source>
</reference>
<accession>A0ABP9TEB3</accession>
<protein>
    <submittedName>
        <fullName evidence="1">Uncharacterized protein</fullName>
    </submittedName>
</protein>
<sequence length="100" mass="10039">MGDSFEMGLGVLVEFGRRAASGEPVGQWAEAGGGHAQEALGAGVGESVEAGSGGVFGEMAENESCPVDGGVDLGLPVDVTCRFRLDQDLLQGPGEDPSST</sequence>
<name>A0ABP9TEB3_9ACTN</name>
<evidence type="ECO:0000313" key="1">
    <source>
        <dbReference type="EMBL" id="GAA5216012.1"/>
    </source>
</evidence>
<comment type="caution">
    <text evidence="1">The sequence shown here is derived from an EMBL/GenBank/DDBJ whole genome shotgun (WGS) entry which is preliminary data.</text>
</comment>
<evidence type="ECO:0000313" key="2">
    <source>
        <dbReference type="Proteomes" id="UP001499878"/>
    </source>
</evidence>
<organism evidence="1 2">
    <name type="scientific">Streptomyces thinghirensis</name>
    <dbReference type="NCBI Taxonomy" id="551547"/>
    <lineage>
        <taxon>Bacteria</taxon>
        <taxon>Bacillati</taxon>
        <taxon>Actinomycetota</taxon>
        <taxon>Actinomycetes</taxon>
        <taxon>Kitasatosporales</taxon>
        <taxon>Streptomycetaceae</taxon>
        <taxon>Streptomyces</taxon>
    </lineage>
</organism>
<gene>
    <name evidence="1" type="ORF">GCM10023323_67340</name>
</gene>
<dbReference type="EMBL" id="BAABJR010000024">
    <property type="protein sequence ID" value="GAA5216012.1"/>
    <property type="molecule type" value="Genomic_DNA"/>
</dbReference>